<dbReference type="STRING" id="1802516.A3A75_01850"/>
<protein>
    <submittedName>
        <fullName evidence="1">Uncharacterized protein</fullName>
    </submittedName>
</protein>
<sequence>MSKGFTSLLLLLFVPLILVLLFFISTKTSLSPLSKQSGLLKTYEKAKDDVAKLNSSVSWEFNNDTKTWSAMGNPPACPDPFVFPSPVDLSLASGILYPGQVRGGDYKPHGGVRFDNRDTNDIKVQAIMDGYILKASKYLEAGEEQISFFYINDCGLMVMHDHFLTLSPRIAEALSKLPLGDEGDSRTTTIEPKVYVKKGEVLATEIGHKDFNGKKNIFVDFGLYDLTKTNGIEYDSDFRTKNPNVDEYGTHALCWFDYLSSEEESLVRSLPAGGHEGKQSDYCK</sequence>
<reference evidence="1 2" key="1">
    <citation type="journal article" date="2016" name="Nat. Commun.">
        <title>Thousands of microbial genomes shed light on interconnected biogeochemical processes in an aquifer system.</title>
        <authorList>
            <person name="Anantharaman K."/>
            <person name="Brown C.T."/>
            <person name="Hug L.A."/>
            <person name="Sharon I."/>
            <person name="Castelle C.J."/>
            <person name="Probst A.J."/>
            <person name="Thomas B.C."/>
            <person name="Singh A."/>
            <person name="Wilkins M.J."/>
            <person name="Karaoz U."/>
            <person name="Brodie E.L."/>
            <person name="Williams K.H."/>
            <person name="Hubbard S.S."/>
            <person name="Banfield J.F."/>
        </authorList>
    </citation>
    <scope>NUCLEOTIDE SEQUENCE [LARGE SCALE GENOMIC DNA]</scope>
</reference>
<dbReference type="EMBL" id="MGHC01000023">
    <property type="protein sequence ID" value="OGM59331.1"/>
    <property type="molecule type" value="Genomic_DNA"/>
</dbReference>
<gene>
    <name evidence="1" type="ORF">A3A75_01850</name>
</gene>
<organism evidence="1 2">
    <name type="scientific">Candidatus Woesebacteria bacterium RIFCSPLOWO2_01_FULL_39_10</name>
    <dbReference type="NCBI Taxonomy" id="1802516"/>
    <lineage>
        <taxon>Bacteria</taxon>
        <taxon>Candidatus Woeseibacteriota</taxon>
    </lineage>
</organism>
<proteinExistence type="predicted"/>
<evidence type="ECO:0000313" key="1">
    <source>
        <dbReference type="EMBL" id="OGM59331.1"/>
    </source>
</evidence>
<accession>A0A1F8B5N4</accession>
<comment type="caution">
    <text evidence="1">The sequence shown here is derived from an EMBL/GenBank/DDBJ whole genome shotgun (WGS) entry which is preliminary data.</text>
</comment>
<dbReference type="AlphaFoldDB" id="A0A1F8B5N4"/>
<dbReference type="Proteomes" id="UP000179018">
    <property type="component" value="Unassembled WGS sequence"/>
</dbReference>
<name>A0A1F8B5N4_9BACT</name>
<evidence type="ECO:0000313" key="2">
    <source>
        <dbReference type="Proteomes" id="UP000179018"/>
    </source>
</evidence>